<proteinExistence type="predicted"/>
<reference evidence="4 5" key="1">
    <citation type="submission" date="2019-02" db="EMBL/GenBank/DDBJ databases">
        <title>Deep-cultivation of Planctomycetes and their phenomic and genomic characterization uncovers novel biology.</title>
        <authorList>
            <person name="Wiegand S."/>
            <person name="Jogler M."/>
            <person name="Boedeker C."/>
            <person name="Pinto D."/>
            <person name="Vollmers J."/>
            <person name="Rivas-Marin E."/>
            <person name="Kohn T."/>
            <person name="Peeters S.H."/>
            <person name="Heuer A."/>
            <person name="Rast P."/>
            <person name="Oberbeckmann S."/>
            <person name="Bunk B."/>
            <person name="Jeske O."/>
            <person name="Meyerdierks A."/>
            <person name="Storesund J.E."/>
            <person name="Kallscheuer N."/>
            <person name="Luecker S."/>
            <person name="Lage O.M."/>
            <person name="Pohl T."/>
            <person name="Merkel B.J."/>
            <person name="Hornburger P."/>
            <person name="Mueller R.-W."/>
            <person name="Bruemmer F."/>
            <person name="Labrenz M."/>
            <person name="Spormann A.M."/>
            <person name="Op Den Camp H."/>
            <person name="Overmann J."/>
            <person name="Amann R."/>
            <person name="Jetten M.S.M."/>
            <person name="Mascher T."/>
            <person name="Medema M.H."/>
            <person name="Devos D.P."/>
            <person name="Kaster A.-K."/>
            <person name="Ovreas L."/>
            <person name="Rohde M."/>
            <person name="Galperin M.Y."/>
            <person name="Jogler C."/>
        </authorList>
    </citation>
    <scope>NUCLEOTIDE SEQUENCE [LARGE SCALE GENOMIC DNA]</scope>
    <source>
        <strain evidence="4 5">Pan14r</strain>
    </source>
</reference>
<dbReference type="RefSeq" id="WP_146439413.1">
    <property type="nucleotide sequence ID" value="NZ_SJPL01000001.1"/>
</dbReference>
<dbReference type="EC" id="1.8.1.9" evidence="4"/>
<accession>A0A5C5Y4B3</accession>
<dbReference type="Pfam" id="PF07992">
    <property type="entry name" value="Pyr_redox_2"/>
    <property type="match status" value="1"/>
</dbReference>
<evidence type="ECO:0000256" key="2">
    <source>
        <dbReference type="ARBA" id="ARBA00023002"/>
    </source>
</evidence>
<dbReference type="PRINTS" id="PR00368">
    <property type="entry name" value="FADPNR"/>
</dbReference>
<dbReference type="InterPro" id="IPR023753">
    <property type="entry name" value="FAD/NAD-binding_dom"/>
</dbReference>
<dbReference type="SUPFAM" id="SSF51905">
    <property type="entry name" value="FAD/NAD(P)-binding domain"/>
    <property type="match status" value="1"/>
</dbReference>
<sequence>MAASTAETAFPKLNEREMEIVSEIGDLRDVADGRVLFREGDREFSFFVVREGTVRITEASSGSPNEIAVHGPGEFTGDVSMLTNRPSVVTAVAVGNCQLIEVPYCQVRQMIADLPELSDRLLDAFQVRRRMLEDSGFLGIRVVGAANSGETLRFREFFYKNKVPYTFIDVASPQGQSAIKDWGIENEQTPVIACSQNVIPRPSLAKVAECLGIARDVRSRPYDVVIVGAGPAGLAAAVYGASEGLETLLVDSVGPGGQAGQSSRIENYMGFPAGLPGTELANLGFLQAMKFNADFLAPVSVTSVTPTSDGMHQVQFCTGQSVRTKTILIATGVSYRRLPVDGADRFEGSGLYHSATTVESRSCRDSMAVVVGGGNSAGQAAMYLSGHASEVRLLIRGDNLRKSMSDYLARRIESNANIHVMLSTEIDRLDGEDCVQHIVVRNNQDQSSQTLGCQAVFVFVGAKPHTDWLGETLALDRRGFILTGPALRQADAWPVSREPCELETSRPGIFAAGDVRSGTTKRCAFAAGDGALGITCVHQYLQNHVEHSATSDHPN</sequence>
<dbReference type="Pfam" id="PF00027">
    <property type="entry name" value="cNMP_binding"/>
    <property type="match status" value="1"/>
</dbReference>
<dbReference type="GO" id="GO:0004791">
    <property type="term" value="F:thioredoxin-disulfide reductase (NADPH) activity"/>
    <property type="evidence" value="ECO:0007669"/>
    <property type="project" value="UniProtKB-EC"/>
</dbReference>
<keyword evidence="1" id="KW-0285">Flavoprotein</keyword>
<keyword evidence="2 4" id="KW-0560">Oxidoreductase</keyword>
<dbReference type="InterPro" id="IPR050097">
    <property type="entry name" value="Ferredoxin-NADP_redctase_2"/>
</dbReference>
<dbReference type="PRINTS" id="PR00469">
    <property type="entry name" value="PNDRDTASEII"/>
</dbReference>
<dbReference type="Gene3D" id="3.50.50.60">
    <property type="entry name" value="FAD/NAD(P)-binding domain"/>
    <property type="match status" value="2"/>
</dbReference>
<dbReference type="SMART" id="SM00100">
    <property type="entry name" value="cNMP"/>
    <property type="match status" value="1"/>
</dbReference>
<dbReference type="InterPro" id="IPR000595">
    <property type="entry name" value="cNMP-bd_dom"/>
</dbReference>
<dbReference type="Gene3D" id="2.60.120.10">
    <property type="entry name" value="Jelly Rolls"/>
    <property type="match status" value="1"/>
</dbReference>
<feature type="domain" description="Cyclic nucleotide-binding" evidence="3">
    <location>
        <begin position="9"/>
        <end position="128"/>
    </location>
</feature>
<dbReference type="InterPro" id="IPR036188">
    <property type="entry name" value="FAD/NAD-bd_sf"/>
</dbReference>
<keyword evidence="5" id="KW-1185">Reference proteome</keyword>
<evidence type="ECO:0000313" key="4">
    <source>
        <dbReference type="EMBL" id="TWT70616.1"/>
    </source>
</evidence>
<dbReference type="SUPFAM" id="SSF51206">
    <property type="entry name" value="cAMP-binding domain-like"/>
    <property type="match status" value="1"/>
</dbReference>
<organism evidence="4 5">
    <name type="scientific">Crateriforma conspicua</name>
    <dbReference type="NCBI Taxonomy" id="2527996"/>
    <lineage>
        <taxon>Bacteria</taxon>
        <taxon>Pseudomonadati</taxon>
        <taxon>Planctomycetota</taxon>
        <taxon>Planctomycetia</taxon>
        <taxon>Planctomycetales</taxon>
        <taxon>Planctomycetaceae</taxon>
        <taxon>Crateriforma</taxon>
    </lineage>
</organism>
<evidence type="ECO:0000259" key="3">
    <source>
        <dbReference type="PROSITE" id="PS50042"/>
    </source>
</evidence>
<dbReference type="PROSITE" id="PS50042">
    <property type="entry name" value="CNMP_BINDING_3"/>
    <property type="match status" value="1"/>
</dbReference>
<dbReference type="CDD" id="cd00038">
    <property type="entry name" value="CAP_ED"/>
    <property type="match status" value="1"/>
</dbReference>
<dbReference type="AlphaFoldDB" id="A0A5C5Y4B3"/>
<dbReference type="OrthoDB" id="9786503at2"/>
<dbReference type="PANTHER" id="PTHR48105">
    <property type="entry name" value="THIOREDOXIN REDUCTASE 1-RELATED-RELATED"/>
    <property type="match status" value="1"/>
</dbReference>
<gene>
    <name evidence="4" type="primary">trxB_2</name>
    <name evidence="4" type="ORF">Pan14r_29230</name>
</gene>
<evidence type="ECO:0000256" key="1">
    <source>
        <dbReference type="ARBA" id="ARBA00022630"/>
    </source>
</evidence>
<protein>
    <submittedName>
        <fullName evidence="4">Thioredoxin reductase</fullName>
        <ecNumber evidence="4">1.8.1.9</ecNumber>
    </submittedName>
</protein>
<dbReference type="InterPro" id="IPR018490">
    <property type="entry name" value="cNMP-bd_dom_sf"/>
</dbReference>
<dbReference type="Proteomes" id="UP000317238">
    <property type="component" value="Unassembled WGS sequence"/>
</dbReference>
<name>A0A5C5Y4B3_9PLAN</name>
<dbReference type="EMBL" id="SJPL01000001">
    <property type="protein sequence ID" value="TWT70616.1"/>
    <property type="molecule type" value="Genomic_DNA"/>
</dbReference>
<comment type="caution">
    <text evidence="4">The sequence shown here is derived from an EMBL/GenBank/DDBJ whole genome shotgun (WGS) entry which is preliminary data.</text>
</comment>
<evidence type="ECO:0000313" key="5">
    <source>
        <dbReference type="Proteomes" id="UP000317238"/>
    </source>
</evidence>
<dbReference type="InterPro" id="IPR014710">
    <property type="entry name" value="RmlC-like_jellyroll"/>
</dbReference>